<dbReference type="InterPro" id="IPR052035">
    <property type="entry name" value="ZnF_BED_domain_contain"/>
</dbReference>
<keyword evidence="5" id="KW-0539">Nucleus</keyword>
<dbReference type="EMBL" id="CAJVQB010107426">
    <property type="protein sequence ID" value="CAG8851706.1"/>
    <property type="molecule type" value="Genomic_DNA"/>
</dbReference>
<gene>
    <name evidence="6" type="ORF">GMARGA_LOCUS40875</name>
</gene>
<dbReference type="SUPFAM" id="SSF53098">
    <property type="entry name" value="Ribonuclease H-like"/>
    <property type="match status" value="1"/>
</dbReference>
<comment type="subcellular location">
    <subcellularLocation>
        <location evidence="1">Nucleus</location>
    </subcellularLocation>
</comment>
<keyword evidence="3" id="KW-0863">Zinc-finger</keyword>
<feature type="non-terminal residue" evidence="6">
    <location>
        <position position="242"/>
    </location>
</feature>
<accession>A0ABN7XCP7</accession>
<name>A0ABN7XCP7_GIGMA</name>
<evidence type="ECO:0000256" key="5">
    <source>
        <dbReference type="ARBA" id="ARBA00023242"/>
    </source>
</evidence>
<keyword evidence="2" id="KW-0479">Metal-binding</keyword>
<evidence type="ECO:0000256" key="4">
    <source>
        <dbReference type="ARBA" id="ARBA00022833"/>
    </source>
</evidence>
<dbReference type="PANTHER" id="PTHR46481">
    <property type="entry name" value="ZINC FINGER BED DOMAIN-CONTAINING PROTEIN 4"/>
    <property type="match status" value="1"/>
</dbReference>
<sequence length="242" mass="27751">TYLFNISSKLSFISDLWTSPNNKLYISATVHYIDENWALKEIIIDFGLLSGKHNGVNLANGFFWILEDYNIVSKFLAITLDNATNNNVFVQELVIKLKKEMDVSWDPECLRFRYFNYILNLAVQAVLNHIKEDIKLNSVIYATPQRIELFESICNACRIKFIKPILDCSTCKNSTHDIIKNGLFLKSTALEKIGEFLEPFKDLTIKMSSSSNSTAFWIIPFFNILFNHVEDVASNVNANNKS</sequence>
<organism evidence="6 7">
    <name type="scientific">Gigaspora margarita</name>
    <dbReference type="NCBI Taxonomy" id="4874"/>
    <lineage>
        <taxon>Eukaryota</taxon>
        <taxon>Fungi</taxon>
        <taxon>Fungi incertae sedis</taxon>
        <taxon>Mucoromycota</taxon>
        <taxon>Glomeromycotina</taxon>
        <taxon>Glomeromycetes</taxon>
        <taxon>Diversisporales</taxon>
        <taxon>Gigasporaceae</taxon>
        <taxon>Gigaspora</taxon>
    </lineage>
</organism>
<reference evidence="6 7" key="1">
    <citation type="submission" date="2021-06" db="EMBL/GenBank/DDBJ databases">
        <authorList>
            <person name="Kallberg Y."/>
            <person name="Tangrot J."/>
            <person name="Rosling A."/>
        </authorList>
    </citation>
    <scope>NUCLEOTIDE SEQUENCE [LARGE SCALE GENOMIC DNA]</scope>
    <source>
        <strain evidence="6 7">120-4 pot B 10/14</strain>
    </source>
</reference>
<evidence type="ECO:0000256" key="1">
    <source>
        <dbReference type="ARBA" id="ARBA00004123"/>
    </source>
</evidence>
<dbReference type="InterPro" id="IPR012337">
    <property type="entry name" value="RNaseH-like_sf"/>
</dbReference>
<dbReference type="PANTHER" id="PTHR46481:SF10">
    <property type="entry name" value="ZINC FINGER BED DOMAIN-CONTAINING PROTEIN 39"/>
    <property type="match status" value="1"/>
</dbReference>
<protein>
    <submittedName>
        <fullName evidence="6">19813_t:CDS:1</fullName>
    </submittedName>
</protein>
<evidence type="ECO:0000313" key="6">
    <source>
        <dbReference type="EMBL" id="CAG8851706.1"/>
    </source>
</evidence>
<evidence type="ECO:0000256" key="3">
    <source>
        <dbReference type="ARBA" id="ARBA00022771"/>
    </source>
</evidence>
<proteinExistence type="predicted"/>
<evidence type="ECO:0000256" key="2">
    <source>
        <dbReference type="ARBA" id="ARBA00022723"/>
    </source>
</evidence>
<feature type="non-terminal residue" evidence="6">
    <location>
        <position position="1"/>
    </location>
</feature>
<comment type="caution">
    <text evidence="6">The sequence shown here is derived from an EMBL/GenBank/DDBJ whole genome shotgun (WGS) entry which is preliminary data.</text>
</comment>
<keyword evidence="7" id="KW-1185">Reference proteome</keyword>
<dbReference type="Proteomes" id="UP000789901">
    <property type="component" value="Unassembled WGS sequence"/>
</dbReference>
<evidence type="ECO:0000313" key="7">
    <source>
        <dbReference type="Proteomes" id="UP000789901"/>
    </source>
</evidence>
<keyword evidence="4" id="KW-0862">Zinc</keyword>